<organism evidence="2 3">
    <name type="scientific">Rhodococcus artemisiae</name>
    <dbReference type="NCBI Taxonomy" id="714159"/>
    <lineage>
        <taxon>Bacteria</taxon>
        <taxon>Bacillati</taxon>
        <taxon>Actinomycetota</taxon>
        <taxon>Actinomycetes</taxon>
        <taxon>Mycobacteriales</taxon>
        <taxon>Nocardiaceae</taxon>
        <taxon>Rhodococcus</taxon>
    </lineage>
</organism>
<evidence type="ECO:0000256" key="1">
    <source>
        <dbReference type="SAM" id="Phobius"/>
    </source>
</evidence>
<protein>
    <submittedName>
        <fullName evidence="2">DUF4307 domain-containing protein</fullName>
    </submittedName>
</protein>
<feature type="transmembrane region" description="Helical" evidence="1">
    <location>
        <begin position="27"/>
        <end position="45"/>
    </location>
</feature>
<proteinExistence type="predicted"/>
<dbReference type="InterPro" id="IPR025443">
    <property type="entry name" value="DUF4307"/>
</dbReference>
<evidence type="ECO:0000313" key="2">
    <source>
        <dbReference type="EMBL" id="MEE2059604.1"/>
    </source>
</evidence>
<keyword evidence="1" id="KW-1133">Transmembrane helix</keyword>
<keyword evidence="3" id="KW-1185">Reference proteome</keyword>
<dbReference type="Pfam" id="PF14155">
    <property type="entry name" value="DUF4307"/>
    <property type="match status" value="1"/>
</dbReference>
<gene>
    <name evidence="2" type="ORF">Q7514_18970</name>
</gene>
<evidence type="ECO:0000313" key="3">
    <source>
        <dbReference type="Proteomes" id="UP001336020"/>
    </source>
</evidence>
<sequence>MMTDTAEQPRRSARYPSKARTARGKKWGFTALGVIAGIGLGVVMFQQFGPAEIEYEVVAFEVIDDDTLDIKLSVTRQDPSQEAVCIVRARSRDGSETGRREVLVPASDASTVVLDSTVKTSQRPGMGDGYGCSFNVPEYLRAP</sequence>
<name>A0ABU7LDH4_9NOCA</name>
<keyword evidence="1" id="KW-0812">Transmembrane</keyword>
<reference evidence="2 3" key="1">
    <citation type="submission" date="2023-07" db="EMBL/GenBank/DDBJ databases">
        <authorList>
            <person name="Girao M."/>
            <person name="Carvalho M.F."/>
        </authorList>
    </citation>
    <scope>NUCLEOTIDE SEQUENCE [LARGE SCALE GENOMIC DNA]</scope>
    <source>
        <strain evidence="2 3">YIM65754</strain>
    </source>
</reference>
<accession>A0ABU7LDH4</accession>
<dbReference type="EMBL" id="JAUTXY010000009">
    <property type="protein sequence ID" value="MEE2059604.1"/>
    <property type="molecule type" value="Genomic_DNA"/>
</dbReference>
<keyword evidence="1" id="KW-0472">Membrane</keyword>
<dbReference type="Proteomes" id="UP001336020">
    <property type="component" value="Unassembled WGS sequence"/>
</dbReference>
<dbReference type="RefSeq" id="WP_330134829.1">
    <property type="nucleotide sequence ID" value="NZ_JAUTXY010000009.1"/>
</dbReference>
<comment type="caution">
    <text evidence="2">The sequence shown here is derived from an EMBL/GenBank/DDBJ whole genome shotgun (WGS) entry which is preliminary data.</text>
</comment>